<reference evidence="1 2" key="1">
    <citation type="submission" date="2013-02" db="EMBL/GenBank/DDBJ databases">
        <authorList>
            <person name="Harkins D.M."/>
            <person name="Durkin A.S."/>
            <person name="Brinkac L.M."/>
            <person name="Haft D.H."/>
            <person name="Selengut J.D."/>
            <person name="Sanka R."/>
            <person name="DePew J."/>
            <person name="Purushe J."/>
            <person name="Whelen A.C."/>
            <person name="Vinetz J.M."/>
            <person name="Sutton G.G."/>
            <person name="Nierman W.C."/>
            <person name="Fouts D.E."/>
        </authorList>
    </citation>
    <scope>NUCLEOTIDE SEQUENCE [LARGE SCALE GENOMIC DNA]</scope>
    <source>
        <strain evidence="1 2">2002000626</strain>
    </source>
</reference>
<name>A0A829D4T6_LEPIR</name>
<dbReference type="Proteomes" id="UP000012329">
    <property type="component" value="Unassembled WGS sequence"/>
</dbReference>
<accession>A0A829D4T6</accession>
<comment type="caution">
    <text evidence="1">The sequence shown here is derived from an EMBL/GenBank/DDBJ whole genome shotgun (WGS) entry which is preliminary data.</text>
</comment>
<organism evidence="1 2">
    <name type="scientific">Leptospira interrogans str. 2002000626</name>
    <dbReference type="NCBI Taxonomy" id="996803"/>
    <lineage>
        <taxon>Bacteria</taxon>
        <taxon>Pseudomonadati</taxon>
        <taxon>Spirochaetota</taxon>
        <taxon>Spirochaetia</taxon>
        <taxon>Leptospirales</taxon>
        <taxon>Leptospiraceae</taxon>
        <taxon>Leptospira</taxon>
    </lineage>
</organism>
<dbReference type="AlphaFoldDB" id="A0A829D4T6"/>
<gene>
    <name evidence="1" type="ORF">LEP1GSC029_3398</name>
</gene>
<sequence>MIPTRKSSLVIIALEAEGIKIPETKRKKLLIGKERATRLKLNREIIDEHNPKPAA</sequence>
<protein>
    <submittedName>
        <fullName evidence="1">Uncharacterized protein</fullName>
    </submittedName>
</protein>
<dbReference type="EMBL" id="AFJL02000087">
    <property type="protein sequence ID" value="EMY05357.1"/>
    <property type="molecule type" value="Genomic_DNA"/>
</dbReference>
<evidence type="ECO:0000313" key="1">
    <source>
        <dbReference type="EMBL" id="EMY05357.1"/>
    </source>
</evidence>
<proteinExistence type="predicted"/>
<evidence type="ECO:0000313" key="2">
    <source>
        <dbReference type="Proteomes" id="UP000012329"/>
    </source>
</evidence>